<evidence type="ECO:0000256" key="1">
    <source>
        <dbReference type="ARBA" id="ARBA00002190"/>
    </source>
</evidence>
<protein>
    <recommendedName>
        <fullName evidence="6">Mutator family transposase</fullName>
    </recommendedName>
</protein>
<evidence type="ECO:0000256" key="6">
    <source>
        <dbReference type="RuleBase" id="RU365089"/>
    </source>
</evidence>
<reference evidence="7 8" key="1">
    <citation type="journal article" date="2020" name="Int. J. Med. Microbiol.">
        <title>Discovery of Paenibacillus larvae ERIC V: Phenotypic and genomic comparison to genotypes ERIC I-IV reveal different inventories of virulence factors which correlate with epidemiological prevalences of American Foulbrood.</title>
        <authorList>
            <person name="Beims H."/>
            <person name="Bunk B."/>
            <person name="Erler S."/>
            <person name="Mohr K.I."/>
            <person name="Sproer C."/>
            <person name="Pradella S."/>
            <person name="Gunther G."/>
            <person name="Rohde M."/>
            <person name="von der Ohe W."/>
            <person name="Steinert M."/>
        </authorList>
    </citation>
    <scope>NUCLEOTIDE SEQUENCE [LARGE SCALE GENOMIC DNA]</scope>
    <source>
        <strain evidence="7">Eric_V</strain>
    </source>
</reference>
<dbReference type="PANTHER" id="PTHR33217:SF8">
    <property type="entry name" value="MUTATOR FAMILY TRANSPOSASE"/>
    <property type="match status" value="1"/>
</dbReference>
<keyword evidence="4 6" id="KW-0238">DNA-binding</keyword>
<name>A0A6C0QZ82_9BACL</name>
<evidence type="ECO:0000313" key="7">
    <source>
        <dbReference type="EMBL" id="QHZ53628.1"/>
    </source>
</evidence>
<keyword evidence="3 6" id="KW-0815">Transposition</keyword>
<dbReference type="Proteomes" id="UP000464330">
    <property type="component" value="Chromosome"/>
</dbReference>
<evidence type="ECO:0000256" key="3">
    <source>
        <dbReference type="ARBA" id="ARBA00022578"/>
    </source>
</evidence>
<dbReference type="InterPro" id="IPR001207">
    <property type="entry name" value="Transposase_mutator"/>
</dbReference>
<evidence type="ECO:0000313" key="8">
    <source>
        <dbReference type="Proteomes" id="UP000464330"/>
    </source>
</evidence>
<evidence type="ECO:0000256" key="5">
    <source>
        <dbReference type="ARBA" id="ARBA00023172"/>
    </source>
</evidence>
<comment type="function">
    <text evidence="1 6">Required for the transposition of the insertion element.</text>
</comment>
<dbReference type="AlphaFoldDB" id="A0A6C0QZ82"/>
<dbReference type="GO" id="GO:0006313">
    <property type="term" value="P:DNA transposition"/>
    <property type="evidence" value="ECO:0007669"/>
    <property type="project" value="UniProtKB-UniRule"/>
</dbReference>
<dbReference type="Pfam" id="PF00872">
    <property type="entry name" value="Transposase_mut"/>
    <property type="match status" value="1"/>
</dbReference>
<keyword evidence="6" id="KW-0814">Transposable element</keyword>
<proteinExistence type="inferred from homology"/>
<evidence type="ECO:0000256" key="2">
    <source>
        <dbReference type="ARBA" id="ARBA00010961"/>
    </source>
</evidence>
<dbReference type="GO" id="GO:0004803">
    <property type="term" value="F:transposase activity"/>
    <property type="evidence" value="ECO:0007669"/>
    <property type="project" value="UniProtKB-UniRule"/>
</dbReference>
<dbReference type="GO" id="GO:0003677">
    <property type="term" value="F:DNA binding"/>
    <property type="evidence" value="ECO:0007669"/>
    <property type="project" value="UniProtKB-UniRule"/>
</dbReference>
<dbReference type="EMBL" id="CP019717">
    <property type="protein sequence ID" value="QHZ53628.1"/>
    <property type="molecule type" value="Genomic_DNA"/>
</dbReference>
<gene>
    <name evidence="7" type="ORF">ERICV_04587</name>
</gene>
<dbReference type="PANTHER" id="PTHR33217">
    <property type="entry name" value="TRANSPOSASE FOR INSERTION SEQUENCE ELEMENT IS1081"/>
    <property type="match status" value="1"/>
</dbReference>
<evidence type="ECO:0000256" key="4">
    <source>
        <dbReference type="ARBA" id="ARBA00023125"/>
    </source>
</evidence>
<organism evidence="7 8">
    <name type="scientific">Paenibacillus larvae subsp. larvae</name>
    <dbReference type="NCBI Taxonomy" id="147375"/>
    <lineage>
        <taxon>Bacteria</taxon>
        <taxon>Bacillati</taxon>
        <taxon>Bacillota</taxon>
        <taxon>Bacilli</taxon>
        <taxon>Bacillales</taxon>
        <taxon>Paenibacillaceae</taxon>
        <taxon>Paenibacillus</taxon>
    </lineage>
</organism>
<accession>A0A6C0QZ82</accession>
<sequence>MRGQHDGFSEAITASYPKTEIQKCIIHQIRNSTRYVSYKDLKKVTADLKPIYKASTEEAALLELDRFEEVWGTKYPLIIRSWRNNWTELATFFKYPPEIRRLIYTTNMIESYHRQLRKVTKGKSIFPSDEALLKMLYLATMDVTRKWTGRVQNWGQMLLQFSFFFPDQVGHHLR</sequence>
<keyword evidence="5 6" id="KW-0233">DNA recombination</keyword>
<comment type="similarity">
    <text evidence="2 6">Belongs to the transposase mutator family.</text>
</comment>